<name>A0AAW7KH06_ENTFL</name>
<reference evidence="1" key="1">
    <citation type="journal article" date="2023" name="Pathogens">
        <title>Prevalence of Enterococcus spp. and the Whole-Genome Characteristics of Enterococcus faecium and Enterococcus faecalis Strains Isolated from Free-Living Birds in Poland.</title>
        <authorList>
            <person name="Kwit R."/>
            <person name="Zajac M."/>
            <person name="Smialowska-Weglinska A."/>
            <person name="Skarzynska M."/>
            <person name="Bomba A."/>
            <person name="Lalak A."/>
            <person name="Skrzypiec E."/>
            <person name="Wojdat D."/>
            <person name="Koza W."/>
            <person name="Mikos-Wojewoda E."/>
            <person name="Pasim P."/>
            <person name="Skora M."/>
            <person name="Polak M."/>
            <person name="Wiacek J."/>
            <person name="Wasyl D."/>
        </authorList>
    </citation>
    <scope>NUCLEOTIDE SEQUENCE</scope>
    <source>
        <strain evidence="1">691B_2</strain>
    </source>
</reference>
<organism evidence="1 2">
    <name type="scientific">Enterococcus faecalis</name>
    <name type="common">Streptococcus faecalis</name>
    <dbReference type="NCBI Taxonomy" id="1351"/>
    <lineage>
        <taxon>Bacteria</taxon>
        <taxon>Bacillati</taxon>
        <taxon>Bacillota</taxon>
        <taxon>Bacilli</taxon>
        <taxon>Lactobacillales</taxon>
        <taxon>Enterococcaceae</taxon>
        <taxon>Enterococcus</taxon>
    </lineage>
</organism>
<dbReference type="Proteomes" id="UP001173174">
    <property type="component" value="Unassembled WGS sequence"/>
</dbReference>
<accession>A0AAW7KH06</accession>
<dbReference type="EMBL" id="JAREWH010000024">
    <property type="protein sequence ID" value="MDN3193627.1"/>
    <property type="molecule type" value="Genomic_DNA"/>
</dbReference>
<evidence type="ECO:0000313" key="1">
    <source>
        <dbReference type="EMBL" id="MDN3193627.1"/>
    </source>
</evidence>
<protein>
    <submittedName>
        <fullName evidence="1">Uncharacterized protein</fullName>
    </submittedName>
</protein>
<dbReference type="AlphaFoldDB" id="A0AAW7KH06"/>
<sequence>MCAQKDIIELLRNPMMTAYSIEKMSNGRISTTTASLYRNSVKKESDPYFIFTRMSDGTIKKFEELAKELKRVNPKTKEEVTRMIETYSLENVYKI</sequence>
<evidence type="ECO:0000313" key="2">
    <source>
        <dbReference type="Proteomes" id="UP001173174"/>
    </source>
</evidence>
<comment type="caution">
    <text evidence="1">The sequence shown here is derived from an EMBL/GenBank/DDBJ whole genome shotgun (WGS) entry which is preliminary data.</text>
</comment>
<reference evidence="1" key="2">
    <citation type="submission" date="2023-03" db="EMBL/GenBank/DDBJ databases">
        <authorList>
            <person name="Zajac M."/>
            <person name="Kwit R."/>
            <person name="Wasyl D."/>
        </authorList>
    </citation>
    <scope>NUCLEOTIDE SEQUENCE</scope>
    <source>
        <strain evidence="1">691B_2</strain>
    </source>
</reference>
<gene>
    <name evidence="1" type="ORF">P0E79_14210</name>
</gene>
<proteinExistence type="predicted"/>
<dbReference type="RefSeq" id="WP_289870250.1">
    <property type="nucleotide sequence ID" value="NZ_JAREWH010000024.1"/>
</dbReference>